<proteinExistence type="predicted"/>
<dbReference type="EMBL" id="GGFM01011305">
    <property type="protein sequence ID" value="MBW32056.1"/>
    <property type="molecule type" value="Transcribed_RNA"/>
</dbReference>
<feature type="chain" id="PRO_5014934605" evidence="1">
    <location>
        <begin position="24"/>
        <end position="67"/>
    </location>
</feature>
<protein>
    <submittedName>
        <fullName evidence="2">Putative secreted peptide</fullName>
    </submittedName>
</protein>
<name>A0A2M3ZU11_9DIPT</name>
<evidence type="ECO:0000256" key="1">
    <source>
        <dbReference type="SAM" id="SignalP"/>
    </source>
</evidence>
<dbReference type="AlphaFoldDB" id="A0A2M3ZU11"/>
<accession>A0A2M3ZU11</accession>
<feature type="signal peptide" evidence="1">
    <location>
        <begin position="1"/>
        <end position="23"/>
    </location>
</feature>
<organism evidence="2">
    <name type="scientific">Anopheles braziliensis</name>
    <dbReference type="NCBI Taxonomy" id="58242"/>
    <lineage>
        <taxon>Eukaryota</taxon>
        <taxon>Metazoa</taxon>
        <taxon>Ecdysozoa</taxon>
        <taxon>Arthropoda</taxon>
        <taxon>Hexapoda</taxon>
        <taxon>Insecta</taxon>
        <taxon>Pterygota</taxon>
        <taxon>Neoptera</taxon>
        <taxon>Endopterygota</taxon>
        <taxon>Diptera</taxon>
        <taxon>Nematocera</taxon>
        <taxon>Culicoidea</taxon>
        <taxon>Culicidae</taxon>
        <taxon>Anophelinae</taxon>
        <taxon>Anopheles</taxon>
    </lineage>
</organism>
<evidence type="ECO:0000313" key="2">
    <source>
        <dbReference type="EMBL" id="MBW32056.1"/>
    </source>
</evidence>
<sequence length="67" mass="7655">MLIGVLAQRLLFLLVLLVAKLLAPRQRCPSGRPSPFFDDLATWLSDHSTKSQEETKRKIIRTNFCIT</sequence>
<reference evidence="2" key="1">
    <citation type="submission" date="2018-01" db="EMBL/GenBank/DDBJ databases">
        <title>An insight into the sialome of Amazonian anophelines.</title>
        <authorList>
            <person name="Ribeiro J.M."/>
            <person name="Scarpassa V."/>
            <person name="Calvo E."/>
        </authorList>
    </citation>
    <scope>NUCLEOTIDE SEQUENCE</scope>
    <source>
        <tissue evidence="2">Salivary glands</tissue>
    </source>
</reference>
<keyword evidence="1" id="KW-0732">Signal</keyword>